<feature type="compositionally biased region" description="Low complexity" evidence="1">
    <location>
        <begin position="117"/>
        <end position="128"/>
    </location>
</feature>
<gene>
    <name evidence="2" type="ORF">DGYR_LOCUS8875</name>
</gene>
<sequence>MKFPFDSKTPAEVNDSDSENEYDQENDPDRLLFRQDDEYNHSNRGNIPQFNVQPNVGDFSYPLLQPILNLNFAANGISESVLGRVNVLDIHSPAPFFPYNESGDSDKENSGDSPGHRTPSTPRSPLTPMQVEVTESTDSEDGNNFVVYHKWFRPGRITVDTDDESDYSSDEDDDEPERMTPIRSDLIYLKRANWWNRLNHNVDEATKFPVIATKNLVSFLSRYVLTSMKPDVPQHRDYDEFEALCKAQSKAKKK</sequence>
<protein>
    <submittedName>
        <fullName evidence="2">DgyrCDS9403</fullName>
    </submittedName>
</protein>
<reference evidence="2 3" key="1">
    <citation type="submission" date="2020-08" db="EMBL/GenBank/DDBJ databases">
        <authorList>
            <person name="Hejnol A."/>
        </authorList>
    </citation>
    <scope>NUCLEOTIDE SEQUENCE [LARGE SCALE GENOMIC DNA]</scope>
</reference>
<keyword evidence="3" id="KW-1185">Reference proteome</keyword>
<evidence type="ECO:0000313" key="2">
    <source>
        <dbReference type="EMBL" id="CAD5120851.1"/>
    </source>
</evidence>
<feature type="region of interest" description="Disordered" evidence="1">
    <location>
        <begin position="98"/>
        <end position="140"/>
    </location>
</feature>
<accession>A0A7I8VX85</accession>
<name>A0A7I8VX85_9ANNE</name>
<dbReference type="Proteomes" id="UP000549394">
    <property type="component" value="Unassembled WGS sequence"/>
</dbReference>
<comment type="caution">
    <text evidence="2">The sequence shown here is derived from an EMBL/GenBank/DDBJ whole genome shotgun (WGS) entry which is preliminary data.</text>
</comment>
<dbReference type="AlphaFoldDB" id="A0A7I8VX85"/>
<dbReference type="EMBL" id="CAJFCJ010000013">
    <property type="protein sequence ID" value="CAD5120851.1"/>
    <property type="molecule type" value="Genomic_DNA"/>
</dbReference>
<evidence type="ECO:0000313" key="3">
    <source>
        <dbReference type="Proteomes" id="UP000549394"/>
    </source>
</evidence>
<evidence type="ECO:0000256" key="1">
    <source>
        <dbReference type="SAM" id="MobiDB-lite"/>
    </source>
</evidence>
<proteinExistence type="predicted"/>
<feature type="compositionally biased region" description="Acidic residues" evidence="1">
    <location>
        <begin position="14"/>
        <end position="26"/>
    </location>
</feature>
<feature type="region of interest" description="Disordered" evidence="1">
    <location>
        <begin position="1"/>
        <end position="29"/>
    </location>
</feature>
<organism evidence="2 3">
    <name type="scientific">Dimorphilus gyrociliatus</name>
    <dbReference type="NCBI Taxonomy" id="2664684"/>
    <lineage>
        <taxon>Eukaryota</taxon>
        <taxon>Metazoa</taxon>
        <taxon>Spiralia</taxon>
        <taxon>Lophotrochozoa</taxon>
        <taxon>Annelida</taxon>
        <taxon>Polychaeta</taxon>
        <taxon>Polychaeta incertae sedis</taxon>
        <taxon>Dinophilidae</taxon>
        <taxon>Dimorphilus</taxon>
    </lineage>
</organism>